<evidence type="ECO:0000256" key="1">
    <source>
        <dbReference type="SAM" id="MobiDB-lite"/>
    </source>
</evidence>
<organism evidence="2 3">
    <name type="scientific">Agrocybe pediades</name>
    <dbReference type="NCBI Taxonomy" id="84607"/>
    <lineage>
        <taxon>Eukaryota</taxon>
        <taxon>Fungi</taxon>
        <taxon>Dikarya</taxon>
        <taxon>Basidiomycota</taxon>
        <taxon>Agaricomycotina</taxon>
        <taxon>Agaricomycetes</taxon>
        <taxon>Agaricomycetidae</taxon>
        <taxon>Agaricales</taxon>
        <taxon>Agaricineae</taxon>
        <taxon>Strophariaceae</taxon>
        <taxon>Agrocybe</taxon>
    </lineage>
</organism>
<dbReference type="Proteomes" id="UP000521872">
    <property type="component" value="Unassembled WGS sequence"/>
</dbReference>
<feature type="compositionally biased region" description="Polar residues" evidence="1">
    <location>
        <begin position="293"/>
        <end position="309"/>
    </location>
</feature>
<feature type="region of interest" description="Disordered" evidence="1">
    <location>
        <begin position="972"/>
        <end position="1029"/>
    </location>
</feature>
<keyword evidence="3" id="KW-1185">Reference proteome</keyword>
<dbReference type="PANTHER" id="PTHR39147:SF1">
    <property type="entry name" value="PROTEIN SPT21"/>
    <property type="match status" value="1"/>
</dbReference>
<feature type="compositionally biased region" description="Basic and acidic residues" evidence="1">
    <location>
        <begin position="714"/>
        <end position="735"/>
    </location>
</feature>
<feature type="compositionally biased region" description="Low complexity" evidence="1">
    <location>
        <begin position="321"/>
        <end position="344"/>
    </location>
</feature>
<feature type="compositionally biased region" description="Low complexity" evidence="1">
    <location>
        <begin position="100"/>
        <end position="115"/>
    </location>
</feature>
<dbReference type="PANTHER" id="PTHR39147">
    <property type="entry name" value="PROTEIN SPT21"/>
    <property type="match status" value="1"/>
</dbReference>
<proteinExistence type="predicted"/>
<gene>
    <name evidence="2" type="ORF">D9613_000367</name>
</gene>
<feature type="compositionally biased region" description="Polar residues" evidence="1">
    <location>
        <begin position="519"/>
        <end position="545"/>
    </location>
</feature>
<dbReference type="InterPro" id="IPR042403">
    <property type="entry name" value="Spt21/Ams2"/>
</dbReference>
<evidence type="ECO:0000313" key="2">
    <source>
        <dbReference type="EMBL" id="KAF4621042.1"/>
    </source>
</evidence>
<feature type="region of interest" description="Disordered" evidence="1">
    <location>
        <begin position="929"/>
        <end position="952"/>
    </location>
</feature>
<feature type="region of interest" description="Disordered" evidence="1">
    <location>
        <begin position="171"/>
        <end position="217"/>
    </location>
</feature>
<feature type="compositionally biased region" description="Low complexity" evidence="1">
    <location>
        <begin position="791"/>
        <end position="800"/>
    </location>
</feature>
<name>A0A8H4VT04_9AGAR</name>
<feature type="compositionally biased region" description="Polar residues" evidence="1">
    <location>
        <begin position="890"/>
        <end position="913"/>
    </location>
</feature>
<dbReference type="EMBL" id="JAACJL010000015">
    <property type="protein sequence ID" value="KAF4621042.1"/>
    <property type="molecule type" value="Genomic_DNA"/>
</dbReference>
<evidence type="ECO:0000313" key="3">
    <source>
        <dbReference type="Proteomes" id="UP000521872"/>
    </source>
</evidence>
<feature type="region of interest" description="Disordered" evidence="1">
    <location>
        <begin position="513"/>
        <end position="834"/>
    </location>
</feature>
<feature type="compositionally biased region" description="Polar residues" evidence="1">
    <location>
        <begin position="1015"/>
        <end position="1027"/>
    </location>
</feature>
<sequence length="1152" mass="124325">MVEKKISLRVYYTINSSPQYILARSLTYVPVTLVPPVQRAGPSSVPLEPQPLYATVLLKTCLDTICRSSPELTHDNSRDWSLYVLDPLESNSAPAPVQISNSNGGSTSLNGNGSSVEQPRGVAVGLGLMSWALTAEDCEGVTVAGTLVQQVNGQEALEVIFALRETMAMKKPTWTSQPASSRNDKSRESSVETPSNSQGSSKLSQSQPGSSQGSFFTSQSSQSYSFSYMQTQSSTTDLTRETLAAIQLRNKPKVKPPKPVRQSTVPVTESDELMIADTYIGPLKKKGRPKISGGTQVNAVASGSGSNCTPREVIVIDGSDSDANASTPSTSTSSSKTKKTSPSNVNGKKRSSQHPTTTPFTTDPLIRRIAQTDPPPPPAPVVKVEPQPELNLLDLITFLSNSSAEPTPENAALLKALSTIDSFNSQPQPDGNAPNPTLVSALKQLLTVCNANGNLAPTPSTPAAPAPSAPVKQEPLPSSHDSSVVVLDKENVNPVPQPKKLEKDLTAIRAIDAPPVAGPSSQPFSQERPVQSLGPSTRSNENISANIVKDVASSSSGERVVRKRTLSDFMDERENGKKKGKGKERERGERRDGHRHASSSKPVKTPVNDSLRHYPRLINQPRIEQPSNYYRMPLESMTSPARPRPEFEGQSAEQPPLAKTLSLSRLPTPEKKPPSPRTARVSASSPVRGPKNENRKKFVLPDWAKTNTSTQPRLSEEAQRALEEAEARKKQERNAARKKQPAVQARLKNRTLDAGKVKPLAPPPPPARTDTTRAPITAQSDRPMVAAADISFPFLSSRPSSPSPQPITVPKTPKTPTRDRRISQPTPGGENDSLFTPIMGSGSLFGSAHSSHFRTPLSQSVLTSPLGNRKKCKVSPIRSMLTGKPFSAPRWNTGTSSTPTSSDNKGAEEATSSKSLDLELDNAMEEFPCPTSSLPIASSDADIDETTSMPSRDAETIVGDDTEILPVKQHWAGLPPSSPPAPSSPMLHPEEDLSDDEMNEIPIATSDSETDTDMNNDVTSPPSQMEASQERDIDFSVFLDGHTDFSNSGHVCSSDLFEQFTNLNDQPDAFPSMGDINVDPEMQALLENGLENIDFTEFWATFKPMVDGNTVPPHDQNAGNFFDWNQNGNQSGEVDHNKLAEEMQSLLSGCLM</sequence>
<comment type="caution">
    <text evidence="2">The sequence shown here is derived from an EMBL/GenBank/DDBJ whole genome shotgun (WGS) entry which is preliminary data.</text>
</comment>
<protein>
    <submittedName>
        <fullName evidence="2">Uncharacterized protein</fullName>
    </submittedName>
</protein>
<feature type="compositionally biased region" description="Low complexity" evidence="1">
    <location>
        <begin position="195"/>
        <end position="217"/>
    </location>
</feature>
<feature type="region of interest" description="Disordered" evidence="1">
    <location>
        <begin position="883"/>
        <end position="913"/>
    </location>
</feature>
<feature type="region of interest" description="Disordered" evidence="1">
    <location>
        <begin position="456"/>
        <end position="501"/>
    </location>
</feature>
<accession>A0A8H4VT04</accession>
<feature type="compositionally biased region" description="Basic and acidic residues" evidence="1">
    <location>
        <begin position="570"/>
        <end position="592"/>
    </location>
</feature>
<feature type="compositionally biased region" description="Pro residues" evidence="1">
    <location>
        <begin position="459"/>
        <end position="468"/>
    </location>
</feature>
<dbReference type="AlphaFoldDB" id="A0A8H4VT04"/>
<feature type="compositionally biased region" description="Low complexity" evidence="1">
    <location>
        <begin position="768"/>
        <end position="778"/>
    </location>
</feature>
<feature type="region of interest" description="Disordered" evidence="1">
    <location>
        <begin position="94"/>
        <end position="116"/>
    </location>
</feature>
<feature type="region of interest" description="Disordered" evidence="1">
    <location>
        <begin position="286"/>
        <end position="384"/>
    </location>
</feature>
<reference evidence="2 3" key="1">
    <citation type="submission" date="2019-12" db="EMBL/GenBank/DDBJ databases">
        <authorList>
            <person name="Floudas D."/>
            <person name="Bentzer J."/>
            <person name="Ahren D."/>
            <person name="Johansson T."/>
            <person name="Persson P."/>
            <person name="Tunlid A."/>
        </authorList>
    </citation>
    <scope>NUCLEOTIDE SEQUENCE [LARGE SCALE GENOMIC DNA]</scope>
    <source>
        <strain evidence="2 3">CBS 102.39</strain>
    </source>
</reference>